<evidence type="ECO:0000256" key="1">
    <source>
        <dbReference type="ARBA" id="ARBA00004123"/>
    </source>
</evidence>
<keyword evidence="6" id="KW-0539">Nucleus</keyword>
<evidence type="ECO:0000256" key="2">
    <source>
        <dbReference type="ARBA" id="ARBA00010222"/>
    </source>
</evidence>
<dbReference type="InterPro" id="IPR021629">
    <property type="entry name" value="Mediator_Med23"/>
</dbReference>
<reference evidence="8" key="1">
    <citation type="submission" date="2023-08" db="EMBL/GenBank/DDBJ databases">
        <authorList>
            <person name="Alioto T."/>
            <person name="Alioto T."/>
            <person name="Gomez Garrido J."/>
        </authorList>
    </citation>
    <scope>NUCLEOTIDE SEQUENCE</scope>
</reference>
<dbReference type="EMBL" id="OX597821">
    <property type="protein sequence ID" value="CAI9727123.1"/>
    <property type="molecule type" value="Genomic_DNA"/>
</dbReference>
<keyword evidence="9" id="KW-1185">Reference proteome</keyword>
<keyword evidence="5" id="KW-0804">Transcription</keyword>
<name>A0AA36B4B3_OCTVU</name>
<dbReference type="GO" id="GO:0005667">
    <property type="term" value="C:transcription regulator complex"/>
    <property type="evidence" value="ECO:0007669"/>
    <property type="project" value="TreeGrafter"/>
</dbReference>
<dbReference type="AlphaFoldDB" id="A0AA36B4B3"/>
<keyword evidence="4" id="KW-0805">Transcription regulation</keyword>
<dbReference type="Pfam" id="PF11573">
    <property type="entry name" value="Med23"/>
    <property type="match status" value="1"/>
</dbReference>
<evidence type="ECO:0000313" key="9">
    <source>
        <dbReference type="Proteomes" id="UP001162480"/>
    </source>
</evidence>
<dbReference type="GO" id="GO:0006357">
    <property type="term" value="P:regulation of transcription by RNA polymerase II"/>
    <property type="evidence" value="ECO:0007669"/>
    <property type="project" value="TreeGrafter"/>
</dbReference>
<proteinExistence type="inferred from homology"/>
<comment type="subcellular location">
    <subcellularLocation>
        <location evidence="1">Nucleus</location>
    </subcellularLocation>
</comment>
<evidence type="ECO:0000256" key="7">
    <source>
        <dbReference type="ARBA" id="ARBA00031961"/>
    </source>
</evidence>
<comment type="similarity">
    <text evidence="2">Belongs to the Mediator complex subunit 23 family.</text>
</comment>
<dbReference type="PANTHER" id="PTHR12691">
    <property type="entry name" value="MEDIATOR OF RNA POLYMERASE II TRANSCRIPTION SUBUNIT 23"/>
    <property type="match status" value="1"/>
</dbReference>
<dbReference type="GO" id="GO:0010628">
    <property type="term" value="P:positive regulation of gene expression"/>
    <property type="evidence" value="ECO:0007669"/>
    <property type="project" value="TreeGrafter"/>
</dbReference>
<dbReference type="Proteomes" id="UP001162480">
    <property type="component" value="Chromosome 8"/>
</dbReference>
<protein>
    <recommendedName>
        <fullName evidence="3">Mediator of RNA polymerase II transcription subunit 23</fullName>
    </recommendedName>
    <alternativeName>
        <fullName evidence="7">Mediator complex subunit 23</fullName>
    </alternativeName>
</protein>
<gene>
    <name evidence="8" type="ORF">OCTVUL_1B019869</name>
</gene>
<sequence>MAILVENIHGNNKNTTLLPGNIVAGAPTQPLPMSLLDSLTVHAKMSLIHSIVTKVIQMAKKKTNIALAPALVETYSRLLVYMEIESLGIKAFIKKRNRQQRYEKRVREPSRRKCEDHDVDWHGDHGHHGKHWPGYPDKHWPGYPDKHWPGHHHYRKPWNKSHKYTKLEL</sequence>
<dbReference type="PANTHER" id="PTHR12691:SF10">
    <property type="entry name" value="MEDIATOR OF RNA POLYMERASE II TRANSCRIPTION SUBUNIT 23"/>
    <property type="match status" value="1"/>
</dbReference>
<evidence type="ECO:0000313" key="8">
    <source>
        <dbReference type="EMBL" id="CAI9727123.1"/>
    </source>
</evidence>
<accession>A0AA36B4B3</accession>
<evidence type="ECO:0000256" key="4">
    <source>
        <dbReference type="ARBA" id="ARBA00023015"/>
    </source>
</evidence>
<evidence type="ECO:0000256" key="5">
    <source>
        <dbReference type="ARBA" id="ARBA00023163"/>
    </source>
</evidence>
<organism evidence="8 9">
    <name type="scientific">Octopus vulgaris</name>
    <name type="common">Common octopus</name>
    <dbReference type="NCBI Taxonomy" id="6645"/>
    <lineage>
        <taxon>Eukaryota</taxon>
        <taxon>Metazoa</taxon>
        <taxon>Spiralia</taxon>
        <taxon>Lophotrochozoa</taxon>
        <taxon>Mollusca</taxon>
        <taxon>Cephalopoda</taxon>
        <taxon>Coleoidea</taxon>
        <taxon>Octopodiformes</taxon>
        <taxon>Octopoda</taxon>
        <taxon>Incirrata</taxon>
        <taxon>Octopodidae</taxon>
        <taxon>Octopus</taxon>
    </lineage>
</organism>
<evidence type="ECO:0000256" key="3">
    <source>
        <dbReference type="ARBA" id="ARBA00019696"/>
    </source>
</evidence>
<evidence type="ECO:0000256" key="6">
    <source>
        <dbReference type="ARBA" id="ARBA00023242"/>
    </source>
</evidence>
<dbReference type="GO" id="GO:0016592">
    <property type="term" value="C:mediator complex"/>
    <property type="evidence" value="ECO:0007669"/>
    <property type="project" value="TreeGrafter"/>
</dbReference>